<accession>A0A7G8LJR6</accession>
<dbReference type="EMBL" id="MT711890">
    <property type="protein sequence ID" value="QNJ57488.1"/>
    <property type="molecule type" value="Genomic_DNA"/>
</dbReference>
<reference evidence="1 2" key="1">
    <citation type="submission" date="2020-07" db="EMBL/GenBank/DDBJ databases">
        <authorList>
            <person name="Anderson S."/>
            <person name="Assadpour T."/>
            <person name="Abraham A."/>
            <person name="Bordelon E."/>
            <person name="Temple L."/>
        </authorList>
    </citation>
    <scope>NUCLEOTIDE SEQUENCE [LARGE SCALE GENOMIC DNA]</scope>
</reference>
<keyword evidence="2" id="KW-1185">Reference proteome</keyword>
<evidence type="ECO:0000313" key="2">
    <source>
        <dbReference type="Proteomes" id="UP000515979"/>
    </source>
</evidence>
<organism evidence="1 2">
    <name type="scientific">Pseudomonas phage PlaquesPlease</name>
    <dbReference type="NCBI Taxonomy" id="2762289"/>
    <lineage>
        <taxon>Viruses</taxon>
        <taxon>Duplodnaviria</taxon>
        <taxon>Heunggongvirae</taxon>
        <taxon>Uroviricota</taxon>
        <taxon>Caudoviricetes</taxon>
        <taxon>Autographivirales</taxon>
        <taxon>Autotranscriptaviridae</taxon>
        <taxon>Studiervirinae</taxon>
        <taxon>Waldovirus</taxon>
        <taxon>Waldovirus plaquesplease</taxon>
    </lineage>
</organism>
<evidence type="ECO:0000313" key="1">
    <source>
        <dbReference type="EMBL" id="QNJ57488.1"/>
    </source>
</evidence>
<proteinExistence type="predicted"/>
<protein>
    <submittedName>
        <fullName evidence="1">Uncharacterized protein</fullName>
    </submittedName>
</protein>
<dbReference type="Proteomes" id="UP000515979">
    <property type="component" value="Segment"/>
</dbReference>
<sequence>MSTRTDHRMIILETAYGNLLAYGIDFGSDYYTLSLSQRDELHEWAQACRYKGKTQGFFGMLARLFHKS</sequence>
<name>A0A7G8LJR6_9CAUD</name>